<dbReference type="KEGG" id="ppha:BVH74_06200"/>
<proteinExistence type="predicted"/>
<evidence type="ECO:0000313" key="3">
    <source>
        <dbReference type="EMBL" id="AQZ94370.1"/>
    </source>
</evidence>
<feature type="signal peptide" evidence="1">
    <location>
        <begin position="1"/>
        <end position="25"/>
    </location>
</feature>
<sequence>MRTLITALSIPALLVAGAVSPPAQAQAPGANPLEQSRPLRPGLPRWLEDYRFLDDPAKRTDWFDNYRYHRLSDSAWLQLGGELRYRADNVRQPLFGLTPVHKDNYLQQRAQLHADLHLLDDRLRAFVQLENTRSWGKELQNPRDESRNDIHQAFVESNLDLGQQRLRIRAGRQEMAYGVHALVTYAETPNIRQTFDGLRLTLNGQGGRTLDAFAMRTVRHEDGNFDDKSDNNTRFYGLYASLPQAQVTGIDLYAMGLERKQRPLFGTLGREKRYTLGTRLFGRHDGYDWSWDFMHQRGHFAGQSIRAWGIWSESGYTFDQAWKPRLAMRLDLSSGDDDPTDGRAETFDPHFPRGGVYGEAGLTNPANLLLAGPMLAFSPRHDLRIEPAIFKHWRQSSADAIYLPGMQVVPGSTAVGGRDIGTNYRLNARWTPTANLTLDLDYQYFKAGSVVRSAGGQSTQFVALRSSFRF</sequence>
<dbReference type="Pfam" id="PF13372">
    <property type="entry name" value="Alginate_exp"/>
    <property type="match status" value="1"/>
</dbReference>
<feature type="chain" id="PRO_5012527547" evidence="1">
    <location>
        <begin position="26"/>
        <end position="470"/>
    </location>
</feature>
<evidence type="ECO:0000256" key="1">
    <source>
        <dbReference type="SAM" id="SignalP"/>
    </source>
</evidence>
<dbReference type="Gene3D" id="2.40.160.100">
    <property type="match status" value="1"/>
</dbReference>
<dbReference type="STRING" id="1931241.BVH74_06200"/>
<evidence type="ECO:0000313" key="4">
    <source>
        <dbReference type="Proteomes" id="UP000243488"/>
    </source>
</evidence>
<accession>A0A1V0B3A6</accession>
<gene>
    <name evidence="3" type="ORF">BVH74_06200</name>
</gene>
<feature type="domain" description="Alginate export" evidence="2">
    <location>
        <begin position="76"/>
        <end position="461"/>
    </location>
</feature>
<dbReference type="RefSeq" id="WP_080049223.1">
    <property type="nucleotide sequence ID" value="NZ_CP020100.1"/>
</dbReference>
<dbReference type="SUPFAM" id="SSF56935">
    <property type="entry name" value="Porins"/>
    <property type="match status" value="1"/>
</dbReference>
<organism evidence="3 4">
    <name type="scientific">Halopseudomonas phragmitis</name>
    <dbReference type="NCBI Taxonomy" id="1931241"/>
    <lineage>
        <taxon>Bacteria</taxon>
        <taxon>Pseudomonadati</taxon>
        <taxon>Pseudomonadota</taxon>
        <taxon>Gammaproteobacteria</taxon>
        <taxon>Pseudomonadales</taxon>
        <taxon>Pseudomonadaceae</taxon>
        <taxon>Halopseudomonas</taxon>
    </lineage>
</organism>
<protein>
    <submittedName>
        <fullName evidence="3">Alginate export family protein</fullName>
    </submittedName>
</protein>
<dbReference type="Proteomes" id="UP000243488">
    <property type="component" value="Chromosome"/>
</dbReference>
<keyword evidence="4" id="KW-1185">Reference proteome</keyword>
<keyword evidence="1" id="KW-0732">Signal</keyword>
<dbReference type="AlphaFoldDB" id="A0A1V0B3A6"/>
<dbReference type="InterPro" id="IPR025388">
    <property type="entry name" value="Alginate_export_dom"/>
</dbReference>
<evidence type="ECO:0000259" key="2">
    <source>
        <dbReference type="Pfam" id="PF13372"/>
    </source>
</evidence>
<dbReference type="InterPro" id="IPR053728">
    <property type="entry name" value="Alginate_Permeability_Chnl"/>
</dbReference>
<reference evidence="3 4" key="1">
    <citation type="submission" date="2017-03" db="EMBL/GenBank/DDBJ databases">
        <title>Complete genome sequence of the novel DNRA strain Pseudomonas sp. S-6-2 isolated from Chinese polluted river sediment. Journal of Biotechnology.</title>
        <authorList>
            <person name="Li J."/>
            <person name="Xiang F."/>
            <person name="Wang L."/>
            <person name="Xi L."/>
            <person name="Liu J."/>
        </authorList>
    </citation>
    <scope>NUCLEOTIDE SEQUENCE [LARGE SCALE GENOMIC DNA]</scope>
    <source>
        <strain evidence="3 4">S-6-2</strain>
    </source>
</reference>
<dbReference type="EMBL" id="CP020100">
    <property type="protein sequence ID" value="AQZ94370.1"/>
    <property type="molecule type" value="Genomic_DNA"/>
</dbReference>
<name>A0A1V0B3A6_9GAMM</name>